<dbReference type="AlphaFoldDB" id="A0A0L8I7W2"/>
<proteinExistence type="predicted"/>
<gene>
    <name evidence="1" type="ORF">OCBIM_22029212mg</name>
</gene>
<evidence type="ECO:0008006" key="2">
    <source>
        <dbReference type="Google" id="ProtNLM"/>
    </source>
</evidence>
<protein>
    <recommendedName>
        <fullName evidence="2">Reverse transcriptase domain-containing protein</fullName>
    </recommendedName>
</protein>
<sequence>MRGAECWTEHRLVRGKIKSAIKPKCRQSDYGLLKRLTVNLIKEKTVRVEFQHKIENLHLTDEWMNFRRQLYSLSKLVLGVQEKKKNQDWFDESDGNIQHLLENVPTECLDVTPSVEKTIKAVSMLNYGKAPGVDSLNAELFKFREMLIVVIQKIWKIDVIPKDWKDAVIEVVFKVKGQKGECNDFRGICLPAEFYRH</sequence>
<name>A0A0L8I7W2_OCTBM</name>
<dbReference type="EMBL" id="KQ416291">
    <property type="protein sequence ID" value="KOF97552.1"/>
    <property type="molecule type" value="Genomic_DNA"/>
</dbReference>
<accession>A0A0L8I7W2</accession>
<organism evidence="1">
    <name type="scientific">Octopus bimaculoides</name>
    <name type="common">California two-spotted octopus</name>
    <dbReference type="NCBI Taxonomy" id="37653"/>
    <lineage>
        <taxon>Eukaryota</taxon>
        <taxon>Metazoa</taxon>
        <taxon>Spiralia</taxon>
        <taxon>Lophotrochozoa</taxon>
        <taxon>Mollusca</taxon>
        <taxon>Cephalopoda</taxon>
        <taxon>Coleoidea</taxon>
        <taxon>Octopodiformes</taxon>
        <taxon>Octopoda</taxon>
        <taxon>Incirrata</taxon>
        <taxon>Octopodidae</taxon>
        <taxon>Octopus</taxon>
    </lineage>
</organism>
<evidence type="ECO:0000313" key="1">
    <source>
        <dbReference type="EMBL" id="KOF97552.1"/>
    </source>
</evidence>
<reference evidence="1" key="1">
    <citation type="submission" date="2015-07" db="EMBL/GenBank/DDBJ databases">
        <title>MeaNS - Measles Nucleotide Surveillance Program.</title>
        <authorList>
            <person name="Tran T."/>
            <person name="Druce J."/>
        </authorList>
    </citation>
    <scope>NUCLEOTIDE SEQUENCE</scope>
    <source>
        <strain evidence="1">UCB-OBI-ISO-001</strain>
        <tissue evidence="1">Gonad</tissue>
    </source>
</reference>